<evidence type="ECO:0000256" key="1">
    <source>
        <dbReference type="ARBA" id="ARBA00004429"/>
    </source>
</evidence>
<dbReference type="Gene3D" id="1.10.3720.10">
    <property type="entry name" value="MetI-like"/>
    <property type="match status" value="1"/>
</dbReference>
<dbReference type="PROSITE" id="PS50928">
    <property type="entry name" value="ABC_TM1"/>
    <property type="match status" value="1"/>
</dbReference>
<sequence length="240" mass="26332">MIENLALLSFSNGGWGVVILLSAGMTLSLAVCCVLLGIPLGLLNAMMTQSNIKIAKIIATLFSAIFRGLPELLILFLVYHGLQSPIQAVLDYLNIEMTFRINAFIASVLALSMVFAAFSCEVWISALKVFNKGQYEAAKALGFSSSTTFFRIVFPQLIRNALPGLSNNWLTLLKDTSLVSTISLVDLMRQTNLAVSATGKPMLFYFVACLLYLLFSALSSLILRYLETYTQENCQKVSSL</sequence>
<feature type="transmembrane region" description="Helical" evidence="9">
    <location>
        <begin position="99"/>
        <end position="124"/>
    </location>
</feature>
<dbReference type="PATRIC" id="fig|1293911.3.peg.735"/>
<protein>
    <recommendedName>
        <fullName evidence="10">ABC transmembrane type-1 domain-containing protein</fullName>
    </recommendedName>
</protein>
<feature type="transmembrane region" description="Helical" evidence="9">
    <location>
        <begin position="15"/>
        <end position="42"/>
    </location>
</feature>
<evidence type="ECO:0000256" key="2">
    <source>
        <dbReference type="ARBA" id="ARBA00010072"/>
    </source>
</evidence>
<evidence type="ECO:0000313" key="11">
    <source>
        <dbReference type="EMBL" id="KEG20100.1"/>
    </source>
</evidence>
<dbReference type="PANTHER" id="PTHR30133">
    <property type="entry name" value="CATIONIC AMINO ACID TRANSPORTER, MEMBRANE COMPONENT"/>
    <property type="match status" value="1"/>
</dbReference>
<dbReference type="NCBIfam" id="TIGR01726">
    <property type="entry name" value="HEQRo_perm_3TM"/>
    <property type="match status" value="1"/>
</dbReference>
<keyword evidence="3 9" id="KW-0813">Transport</keyword>
<dbReference type="GO" id="GO:0022857">
    <property type="term" value="F:transmembrane transporter activity"/>
    <property type="evidence" value="ECO:0007669"/>
    <property type="project" value="InterPro"/>
</dbReference>
<reference evidence="11 12" key="1">
    <citation type="submission" date="2013-04" db="EMBL/GenBank/DDBJ databases">
        <title>The Genome Sequence of Bartonella bacilliformis Ver097.</title>
        <authorList>
            <consortium name="The Broad Institute Genomics Platform"/>
            <consortium name="The Broad Institute Genome Sequencing Center for Infectious Disease"/>
            <person name="Feldgarden M."/>
            <person name="Kirby J."/>
            <person name="Birtles R."/>
            <person name="Dasch G."/>
            <person name="Hendrix L."/>
            <person name="Koehler J."/>
            <person name="Walker B."/>
            <person name="Young S.K."/>
            <person name="Zeng Q."/>
            <person name="Gargeya S."/>
            <person name="Fitzgerald M."/>
            <person name="Haas B."/>
            <person name="Abouelleil A."/>
            <person name="Allen A.W."/>
            <person name="Alvarado L."/>
            <person name="Arachchi H.M."/>
            <person name="Berlin A.M."/>
            <person name="Chapman S.B."/>
            <person name="Gainer-Dewar J."/>
            <person name="Goldberg J."/>
            <person name="Griggs A."/>
            <person name="Gujja S."/>
            <person name="Hansen M."/>
            <person name="Howarth C."/>
            <person name="Imamovic A."/>
            <person name="Ireland A."/>
            <person name="Larimer J."/>
            <person name="McCowan C."/>
            <person name="Murphy C."/>
            <person name="Pearson M."/>
            <person name="Poon T.W."/>
            <person name="Priest M."/>
            <person name="Roberts A."/>
            <person name="Saif S."/>
            <person name="Shea T."/>
            <person name="Sisk P."/>
            <person name="Sykes S."/>
            <person name="Wortman J."/>
            <person name="Nusbaum C."/>
            <person name="Birren B."/>
        </authorList>
    </citation>
    <scope>NUCLEOTIDE SEQUENCE [LARGE SCALE GENOMIC DNA]</scope>
    <source>
        <strain evidence="11 12">Ver097</strain>
    </source>
</reference>
<dbReference type="InterPro" id="IPR000515">
    <property type="entry name" value="MetI-like"/>
</dbReference>
<comment type="similarity">
    <text evidence="2">Belongs to the binding-protein-dependent transport system permease family. HisMQ subfamily.</text>
</comment>
<evidence type="ECO:0000256" key="5">
    <source>
        <dbReference type="ARBA" id="ARBA00022519"/>
    </source>
</evidence>
<dbReference type="SUPFAM" id="SSF161098">
    <property type="entry name" value="MetI-like"/>
    <property type="match status" value="1"/>
</dbReference>
<comment type="caution">
    <text evidence="11">The sequence shown here is derived from an EMBL/GenBank/DDBJ whole genome shotgun (WGS) entry which is preliminary data.</text>
</comment>
<name>A0A072R2X3_BARBA</name>
<dbReference type="GO" id="GO:0043190">
    <property type="term" value="C:ATP-binding cassette (ABC) transporter complex"/>
    <property type="evidence" value="ECO:0007669"/>
    <property type="project" value="InterPro"/>
</dbReference>
<keyword evidence="5" id="KW-0997">Cell inner membrane</keyword>
<dbReference type="InterPro" id="IPR010065">
    <property type="entry name" value="AA_ABC_transptr_permease_3TM"/>
</dbReference>
<evidence type="ECO:0000256" key="4">
    <source>
        <dbReference type="ARBA" id="ARBA00022475"/>
    </source>
</evidence>
<feature type="transmembrane region" description="Helical" evidence="9">
    <location>
        <begin position="54"/>
        <end position="79"/>
    </location>
</feature>
<organism evidence="11 12">
    <name type="scientific">Bartonella bacilliformis Ver097</name>
    <dbReference type="NCBI Taxonomy" id="1293911"/>
    <lineage>
        <taxon>Bacteria</taxon>
        <taxon>Pseudomonadati</taxon>
        <taxon>Pseudomonadota</taxon>
        <taxon>Alphaproteobacteria</taxon>
        <taxon>Hyphomicrobiales</taxon>
        <taxon>Bartonellaceae</taxon>
        <taxon>Bartonella</taxon>
    </lineage>
</organism>
<proteinExistence type="inferred from homology"/>
<evidence type="ECO:0000256" key="6">
    <source>
        <dbReference type="ARBA" id="ARBA00022692"/>
    </source>
</evidence>
<evidence type="ECO:0000256" key="7">
    <source>
        <dbReference type="ARBA" id="ARBA00022989"/>
    </source>
</evidence>
<evidence type="ECO:0000256" key="9">
    <source>
        <dbReference type="RuleBase" id="RU363032"/>
    </source>
</evidence>
<evidence type="ECO:0000313" key="12">
    <source>
        <dbReference type="Proteomes" id="UP000031740"/>
    </source>
</evidence>
<evidence type="ECO:0000256" key="3">
    <source>
        <dbReference type="ARBA" id="ARBA00022448"/>
    </source>
</evidence>
<dbReference type="HOGENOM" id="CLU_019602_1_4_5"/>
<keyword evidence="6 9" id="KW-0812">Transmembrane</keyword>
<accession>A0A072R2X3</accession>
<dbReference type="Pfam" id="PF00528">
    <property type="entry name" value="BPD_transp_1"/>
    <property type="match status" value="1"/>
</dbReference>
<dbReference type="Proteomes" id="UP000031740">
    <property type="component" value="Unassembled WGS sequence"/>
</dbReference>
<evidence type="ECO:0000256" key="8">
    <source>
        <dbReference type="ARBA" id="ARBA00023136"/>
    </source>
</evidence>
<dbReference type="STRING" id="1293911.H710_00700"/>
<gene>
    <name evidence="11" type="ORF">H710_00700</name>
</gene>
<keyword evidence="8 9" id="KW-0472">Membrane</keyword>
<feature type="domain" description="ABC transmembrane type-1" evidence="10">
    <location>
        <begin position="23"/>
        <end position="223"/>
    </location>
</feature>
<feature type="transmembrane region" description="Helical" evidence="9">
    <location>
        <begin position="203"/>
        <end position="226"/>
    </location>
</feature>
<dbReference type="RefSeq" id="WP_041849445.1">
    <property type="nucleotide sequence ID" value="NZ_KL503803.1"/>
</dbReference>
<evidence type="ECO:0000259" key="10">
    <source>
        <dbReference type="PROSITE" id="PS50928"/>
    </source>
</evidence>
<dbReference type="InterPro" id="IPR035906">
    <property type="entry name" value="MetI-like_sf"/>
</dbReference>
<keyword evidence="4" id="KW-1003">Cell membrane</keyword>
<keyword evidence="7 9" id="KW-1133">Transmembrane helix</keyword>
<dbReference type="CDD" id="cd06261">
    <property type="entry name" value="TM_PBP2"/>
    <property type="match status" value="1"/>
</dbReference>
<dbReference type="InterPro" id="IPR051613">
    <property type="entry name" value="ABC_transp_permease_HisMQ"/>
</dbReference>
<dbReference type="AlphaFoldDB" id="A0A072R2X3"/>
<dbReference type="EMBL" id="ASIV01000004">
    <property type="protein sequence ID" value="KEG20100.1"/>
    <property type="molecule type" value="Genomic_DNA"/>
</dbReference>
<comment type="subcellular location">
    <subcellularLocation>
        <location evidence="1">Cell inner membrane</location>
        <topology evidence="1">Multi-pass membrane protein</topology>
    </subcellularLocation>
    <subcellularLocation>
        <location evidence="9">Cell membrane</location>
        <topology evidence="9">Multi-pass membrane protein</topology>
    </subcellularLocation>
</comment>
<dbReference type="PANTHER" id="PTHR30133:SF2">
    <property type="entry name" value="ARGININE ABC TRANSPORTER PERMEASE PROTEIN ARTQ"/>
    <property type="match status" value="1"/>
</dbReference>